<dbReference type="InterPro" id="IPR011925">
    <property type="entry name" value="LolCE_TM"/>
</dbReference>
<dbReference type="RefSeq" id="WP_339615468.1">
    <property type="nucleotide sequence ID" value="NZ_AP031500.1"/>
</dbReference>
<feature type="transmembrane region" description="Helical" evidence="8">
    <location>
        <begin position="21"/>
        <end position="48"/>
    </location>
</feature>
<evidence type="ECO:0000313" key="11">
    <source>
        <dbReference type="EMBL" id="MFC3155307.1"/>
    </source>
</evidence>
<feature type="transmembrane region" description="Helical" evidence="8">
    <location>
        <begin position="315"/>
        <end position="343"/>
    </location>
</feature>
<dbReference type="InterPro" id="IPR051447">
    <property type="entry name" value="Lipoprotein-release_system"/>
</dbReference>
<sequence length="412" mass="44957">MLKNIPLAIGLRYIRAKRRNQFISFVSGFSLLGMALGVMALIVVMSVMNGFDREMKQRLLRVIPHGFVMQEPAMDNWQQLRTQLLTDTDIVAAAPFVEGFALAGYHSQVQGVQVSGVDPQLQGEVSEVADNMLIGELSDLQSGQFGIVLGAVLARQLRVVTGDKLTLTLPEISITPAGVYPRVKRFTVVGVFEVNAPVDQELALIHIADAEKLYRNSGPMGLQLKFTDIYKAGAITSRLRQSLGNDYQFRDWSQTQGSLFQAVKMEKIVIGVLLSIIIAVAAFNIVSSLVLMVADKRSDIAVLRTLGLNARQIMGIFMVQGCGVGVIGTAVGTIGGVLLALYISPVVAFFESLTGRQVFDANVYFISHLPSQLQWGDVLTICSLALLLSLLATLYPAWRAGRIQPAEALRYE</sequence>
<comment type="similarity">
    <text evidence="2">Belongs to the ABC-4 integral membrane protein family. LolC/E subfamily.</text>
</comment>
<keyword evidence="5 8" id="KW-0812">Transmembrane</keyword>
<feature type="transmembrane region" description="Helical" evidence="8">
    <location>
        <begin position="378"/>
        <end position="398"/>
    </location>
</feature>
<keyword evidence="3" id="KW-0813">Transport</keyword>
<feature type="transmembrane region" description="Helical" evidence="8">
    <location>
        <begin position="268"/>
        <end position="294"/>
    </location>
</feature>
<evidence type="ECO:0000256" key="4">
    <source>
        <dbReference type="ARBA" id="ARBA00022475"/>
    </source>
</evidence>
<evidence type="ECO:0000256" key="8">
    <source>
        <dbReference type="SAM" id="Phobius"/>
    </source>
</evidence>
<evidence type="ECO:0000256" key="2">
    <source>
        <dbReference type="ARBA" id="ARBA00005236"/>
    </source>
</evidence>
<evidence type="ECO:0000256" key="6">
    <source>
        <dbReference type="ARBA" id="ARBA00022989"/>
    </source>
</evidence>
<keyword evidence="7 8" id="KW-0472">Membrane</keyword>
<evidence type="ECO:0000259" key="9">
    <source>
        <dbReference type="Pfam" id="PF02687"/>
    </source>
</evidence>
<dbReference type="PANTHER" id="PTHR30489:SF0">
    <property type="entry name" value="LIPOPROTEIN-RELEASING SYSTEM TRANSMEMBRANE PROTEIN LOLE"/>
    <property type="match status" value="1"/>
</dbReference>
<protein>
    <submittedName>
        <fullName evidence="11">Lipoprotein-releasing ABC transporter permease subunit</fullName>
    </submittedName>
</protein>
<evidence type="ECO:0000256" key="5">
    <source>
        <dbReference type="ARBA" id="ARBA00022692"/>
    </source>
</evidence>
<dbReference type="EMBL" id="JBHRTL010000006">
    <property type="protein sequence ID" value="MFC3155307.1"/>
    <property type="molecule type" value="Genomic_DNA"/>
</dbReference>
<dbReference type="Proteomes" id="UP001595548">
    <property type="component" value="Unassembled WGS sequence"/>
</dbReference>
<keyword evidence="6 8" id="KW-1133">Transmembrane helix</keyword>
<evidence type="ECO:0000256" key="1">
    <source>
        <dbReference type="ARBA" id="ARBA00004651"/>
    </source>
</evidence>
<dbReference type="Pfam" id="PF02687">
    <property type="entry name" value="FtsX"/>
    <property type="match status" value="1"/>
</dbReference>
<comment type="subcellular location">
    <subcellularLocation>
        <location evidence="1">Cell membrane</location>
        <topology evidence="1">Multi-pass membrane protein</topology>
    </subcellularLocation>
</comment>
<feature type="domain" description="MacB-like periplasmic core" evidence="10">
    <location>
        <begin position="28"/>
        <end position="214"/>
    </location>
</feature>
<organism evidence="11 12">
    <name type="scientific">Gilvimarinus japonicus</name>
    <dbReference type="NCBI Taxonomy" id="1796469"/>
    <lineage>
        <taxon>Bacteria</taxon>
        <taxon>Pseudomonadati</taxon>
        <taxon>Pseudomonadota</taxon>
        <taxon>Gammaproteobacteria</taxon>
        <taxon>Cellvibrionales</taxon>
        <taxon>Cellvibrionaceae</taxon>
        <taxon>Gilvimarinus</taxon>
    </lineage>
</organism>
<keyword evidence="11" id="KW-0449">Lipoprotein</keyword>
<keyword evidence="4" id="KW-1003">Cell membrane</keyword>
<accession>A0ABV7HVA4</accession>
<name>A0ABV7HVA4_9GAMM</name>
<feature type="domain" description="ABC3 transporter permease C-terminal" evidence="9">
    <location>
        <begin position="272"/>
        <end position="405"/>
    </location>
</feature>
<dbReference type="PANTHER" id="PTHR30489">
    <property type="entry name" value="LIPOPROTEIN-RELEASING SYSTEM TRANSMEMBRANE PROTEIN LOLE"/>
    <property type="match status" value="1"/>
</dbReference>
<comment type="caution">
    <text evidence="11">The sequence shown here is derived from an EMBL/GenBank/DDBJ whole genome shotgun (WGS) entry which is preliminary data.</text>
</comment>
<evidence type="ECO:0000256" key="3">
    <source>
        <dbReference type="ARBA" id="ARBA00022448"/>
    </source>
</evidence>
<dbReference type="Pfam" id="PF12704">
    <property type="entry name" value="MacB_PCD"/>
    <property type="match status" value="1"/>
</dbReference>
<evidence type="ECO:0000259" key="10">
    <source>
        <dbReference type="Pfam" id="PF12704"/>
    </source>
</evidence>
<gene>
    <name evidence="11" type="ORF">ACFOEB_08855</name>
</gene>
<dbReference type="InterPro" id="IPR025857">
    <property type="entry name" value="MacB_PCD"/>
</dbReference>
<reference evidence="12" key="1">
    <citation type="journal article" date="2019" name="Int. J. Syst. Evol. Microbiol.">
        <title>The Global Catalogue of Microorganisms (GCM) 10K type strain sequencing project: providing services to taxonomists for standard genome sequencing and annotation.</title>
        <authorList>
            <consortium name="The Broad Institute Genomics Platform"/>
            <consortium name="The Broad Institute Genome Sequencing Center for Infectious Disease"/>
            <person name="Wu L."/>
            <person name="Ma J."/>
        </authorList>
    </citation>
    <scope>NUCLEOTIDE SEQUENCE [LARGE SCALE GENOMIC DNA]</scope>
    <source>
        <strain evidence="12">KCTC 52141</strain>
    </source>
</reference>
<dbReference type="NCBIfam" id="TIGR02212">
    <property type="entry name" value="lolCE"/>
    <property type="match status" value="1"/>
</dbReference>
<keyword evidence="12" id="KW-1185">Reference proteome</keyword>
<proteinExistence type="inferred from homology"/>
<dbReference type="InterPro" id="IPR003838">
    <property type="entry name" value="ABC3_permease_C"/>
</dbReference>
<evidence type="ECO:0000256" key="7">
    <source>
        <dbReference type="ARBA" id="ARBA00023136"/>
    </source>
</evidence>
<evidence type="ECO:0000313" key="12">
    <source>
        <dbReference type="Proteomes" id="UP001595548"/>
    </source>
</evidence>